<accession>A0A9J5WUT4</accession>
<evidence type="ECO:0000313" key="2">
    <source>
        <dbReference type="Proteomes" id="UP000824120"/>
    </source>
</evidence>
<dbReference type="EMBL" id="JACXVP010000010">
    <property type="protein sequence ID" value="KAG5578710.1"/>
    <property type="molecule type" value="Genomic_DNA"/>
</dbReference>
<reference evidence="1 2" key="1">
    <citation type="submission" date="2020-09" db="EMBL/GenBank/DDBJ databases">
        <title>De no assembly of potato wild relative species, Solanum commersonii.</title>
        <authorList>
            <person name="Cho K."/>
        </authorList>
    </citation>
    <scope>NUCLEOTIDE SEQUENCE [LARGE SCALE GENOMIC DNA]</scope>
    <source>
        <strain evidence="1">LZ3.2</strain>
        <tissue evidence="1">Leaf</tissue>
    </source>
</reference>
<protein>
    <submittedName>
        <fullName evidence="1">Uncharacterized protein</fullName>
    </submittedName>
</protein>
<dbReference type="InterPro" id="IPR044792">
    <property type="entry name" value="TAR1"/>
</dbReference>
<gene>
    <name evidence="1" type="ORF">H5410_049337</name>
</gene>
<name>A0A9J5WUT4_SOLCO</name>
<proteinExistence type="predicted"/>
<evidence type="ECO:0000313" key="1">
    <source>
        <dbReference type="EMBL" id="KAG5578710.1"/>
    </source>
</evidence>
<dbReference type="PANTHER" id="PTHR47188">
    <property type="entry name" value="PROTEIN TAR1"/>
    <property type="match status" value="1"/>
</dbReference>
<dbReference type="PANTHER" id="PTHR47188:SF1">
    <property type="entry name" value="PROTEIN TAR1"/>
    <property type="match status" value="1"/>
</dbReference>
<sequence>MQSLADDACRWPTSAGRCGQATFYACRPLLMLSANGRLGPNTTGLSPSLVLPSMGLGPSPPLRTLLHTTIWTMELPDYKIGLFPIRSSGLESGRTTGCSRDNKRELSFNHHLL</sequence>
<dbReference type="AlphaFoldDB" id="A0A9J5WUT4"/>
<dbReference type="GO" id="GO:0043457">
    <property type="term" value="P:regulation of cellular respiration"/>
    <property type="evidence" value="ECO:0007669"/>
    <property type="project" value="InterPro"/>
</dbReference>
<keyword evidence="2" id="KW-1185">Reference proteome</keyword>
<dbReference type="Proteomes" id="UP000824120">
    <property type="component" value="Chromosome 10"/>
</dbReference>
<organism evidence="1 2">
    <name type="scientific">Solanum commersonii</name>
    <name type="common">Commerson's wild potato</name>
    <name type="synonym">Commerson's nightshade</name>
    <dbReference type="NCBI Taxonomy" id="4109"/>
    <lineage>
        <taxon>Eukaryota</taxon>
        <taxon>Viridiplantae</taxon>
        <taxon>Streptophyta</taxon>
        <taxon>Embryophyta</taxon>
        <taxon>Tracheophyta</taxon>
        <taxon>Spermatophyta</taxon>
        <taxon>Magnoliopsida</taxon>
        <taxon>eudicotyledons</taxon>
        <taxon>Gunneridae</taxon>
        <taxon>Pentapetalae</taxon>
        <taxon>asterids</taxon>
        <taxon>lamiids</taxon>
        <taxon>Solanales</taxon>
        <taxon>Solanaceae</taxon>
        <taxon>Solanoideae</taxon>
        <taxon>Solaneae</taxon>
        <taxon>Solanum</taxon>
    </lineage>
</organism>
<comment type="caution">
    <text evidence="1">The sequence shown here is derived from an EMBL/GenBank/DDBJ whole genome shotgun (WGS) entry which is preliminary data.</text>
</comment>